<dbReference type="AlphaFoldDB" id="A0AAD8LHK0"/>
<feature type="signal peptide" evidence="3">
    <location>
        <begin position="1"/>
        <end position="26"/>
    </location>
</feature>
<evidence type="ECO:0000259" key="5">
    <source>
        <dbReference type="PROSITE" id="PS01186"/>
    </source>
</evidence>
<evidence type="ECO:0000256" key="3">
    <source>
        <dbReference type="SAM" id="SignalP"/>
    </source>
</evidence>
<dbReference type="PANTHER" id="PTHR46093:SF18">
    <property type="entry name" value="FIBRONECTIN TYPE-III DOMAIN-CONTAINING PROTEIN"/>
    <property type="match status" value="1"/>
</dbReference>
<dbReference type="Proteomes" id="UP001230268">
    <property type="component" value="Unassembled WGS sequence"/>
</dbReference>
<feature type="chain" id="PRO_5042166967" evidence="3">
    <location>
        <begin position="27"/>
        <end position="426"/>
    </location>
</feature>
<evidence type="ECO:0000259" key="4">
    <source>
        <dbReference type="PROSITE" id="PS00022"/>
    </source>
</evidence>
<dbReference type="PROSITE" id="PS01186">
    <property type="entry name" value="EGF_2"/>
    <property type="match status" value="1"/>
</dbReference>
<dbReference type="SUPFAM" id="SSF117281">
    <property type="entry name" value="Kelch motif"/>
    <property type="match status" value="1"/>
</dbReference>
<dbReference type="Pfam" id="PF24681">
    <property type="entry name" value="Kelch_KLHDC2_KLHL20_DRC7"/>
    <property type="match status" value="2"/>
</dbReference>
<accession>A0AAD8LHK0</accession>
<protein>
    <submittedName>
        <fullName evidence="6">Kelch-type beta propeller like protein</fullName>
    </submittedName>
</protein>
<evidence type="ECO:0000313" key="7">
    <source>
        <dbReference type="Proteomes" id="UP001230268"/>
    </source>
</evidence>
<dbReference type="PROSITE" id="PS00022">
    <property type="entry name" value="EGF_1"/>
    <property type="match status" value="1"/>
</dbReference>
<name>A0AAD8LHK0_BABGI</name>
<feature type="domain" description="EGF-like" evidence="4 5">
    <location>
        <begin position="395"/>
        <end position="406"/>
    </location>
</feature>
<evidence type="ECO:0000313" key="6">
    <source>
        <dbReference type="EMBL" id="KAK1441697.1"/>
    </source>
</evidence>
<reference evidence="6" key="1">
    <citation type="submission" date="2023-08" db="EMBL/GenBank/DDBJ databases">
        <title>Draft sequence of the Babesia gibsoni genome.</title>
        <authorList>
            <person name="Yamagishi J.Y."/>
            <person name="Xuan X.X."/>
        </authorList>
    </citation>
    <scope>NUCLEOTIDE SEQUENCE</scope>
    <source>
        <strain evidence="6">Azabu</strain>
    </source>
</reference>
<evidence type="ECO:0000256" key="2">
    <source>
        <dbReference type="ARBA" id="ARBA00022737"/>
    </source>
</evidence>
<keyword evidence="1" id="KW-0880">Kelch repeat</keyword>
<proteinExistence type="predicted"/>
<dbReference type="PANTHER" id="PTHR46093">
    <property type="entry name" value="ACYL-COA-BINDING DOMAIN-CONTAINING PROTEIN 5"/>
    <property type="match status" value="1"/>
</dbReference>
<sequence>MGSIPGGFSSWLFWLLYSFLFLEGECAKWRIIGYGDEDNEKFTKVASAFSSTLLYTFGGEYEGKFNGHLKSFDPSTRRWSKLTATGNIPSHRAGATLTKIATGLYLIGGHNEHGTLGSIHKYDIITNKWHKVLLPDDFTFTSRSGHAACTDGRNRIFVFGGYNDEGLFLNDLYEISLESRSDPETESIQYFAKFKLLSSAAEPNAVNPPPKEFSTMQVVDGKLYLYGGYSYGGSNNDGMYVSSIDFIEPIRWMLDLKDSLWKQLEFQLSPPPSEGIASVSMGRSILYFGGCDFSYTSNRCYKYADYICSQMLPSDLWKYDTTSSKWSIIPTPLEAKPTGRAFSAMGFLNDGILLHGGSQLEKKVFSETYHLVELLSCKDPQHTCLGRGTCNYSYCTCNKGFQGHDCSIEVVPESVIKPQEEKHTEM</sequence>
<dbReference type="InterPro" id="IPR000742">
    <property type="entry name" value="EGF"/>
</dbReference>
<dbReference type="InterPro" id="IPR015915">
    <property type="entry name" value="Kelch-typ_b-propeller"/>
</dbReference>
<dbReference type="Gene3D" id="2.120.10.80">
    <property type="entry name" value="Kelch-type beta propeller"/>
    <property type="match status" value="2"/>
</dbReference>
<dbReference type="EMBL" id="JAVEPI010000005">
    <property type="protein sequence ID" value="KAK1441697.1"/>
    <property type="molecule type" value="Genomic_DNA"/>
</dbReference>
<comment type="caution">
    <text evidence="6">The sequence shown here is derived from an EMBL/GenBank/DDBJ whole genome shotgun (WGS) entry which is preliminary data.</text>
</comment>
<keyword evidence="7" id="KW-1185">Reference proteome</keyword>
<keyword evidence="2" id="KW-0677">Repeat</keyword>
<keyword evidence="3" id="KW-0732">Signal</keyword>
<evidence type="ECO:0000256" key="1">
    <source>
        <dbReference type="ARBA" id="ARBA00022441"/>
    </source>
</evidence>
<organism evidence="6 7">
    <name type="scientific">Babesia gibsoni</name>
    <dbReference type="NCBI Taxonomy" id="33632"/>
    <lineage>
        <taxon>Eukaryota</taxon>
        <taxon>Sar</taxon>
        <taxon>Alveolata</taxon>
        <taxon>Apicomplexa</taxon>
        <taxon>Aconoidasida</taxon>
        <taxon>Piroplasmida</taxon>
        <taxon>Babesiidae</taxon>
        <taxon>Babesia</taxon>
    </lineage>
</organism>
<gene>
    <name evidence="6" type="ORF">BgAZ_500290</name>
</gene>